<protein>
    <recommendedName>
        <fullName evidence="2">DUF3592 domain-containing protein</fullName>
    </recommendedName>
</protein>
<feature type="transmembrane region" description="Helical" evidence="1">
    <location>
        <begin position="21"/>
        <end position="46"/>
    </location>
</feature>
<feature type="domain" description="DUF3592" evidence="2">
    <location>
        <begin position="67"/>
        <end position="148"/>
    </location>
</feature>
<organism evidence="3 4">
    <name type="scientific">Botrimarina mediterranea</name>
    <dbReference type="NCBI Taxonomy" id="2528022"/>
    <lineage>
        <taxon>Bacteria</taxon>
        <taxon>Pseudomonadati</taxon>
        <taxon>Planctomycetota</taxon>
        <taxon>Planctomycetia</taxon>
        <taxon>Pirellulales</taxon>
        <taxon>Lacipirellulaceae</taxon>
        <taxon>Botrimarina</taxon>
    </lineage>
</organism>
<keyword evidence="1" id="KW-0812">Transmembrane</keyword>
<evidence type="ECO:0000313" key="4">
    <source>
        <dbReference type="Proteomes" id="UP000316426"/>
    </source>
</evidence>
<dbReference type="InterPro" id="IPR021994">
    <property type="entry name" value="DUF3592"/>
</dbReference>
<dbReference type="Pfam" id="PF12158">
    <property type="entry name" value="DUF3592"/>
    <property type="match status" value="1"/>
</dbReference>
<gene>
    <name evidence="3" type="ORF">Spa11_28240</name>
</gene>
<sequence length="449" mass="49903">MRRRFPLLLKKRGRRRTGSPVWALVGESLYYAMFVAAGVIGLWWSLSDVLLPEWRLARRSLGFVETTCTVRGQRVAKRPGLAEEEYCPELEVEFTPVGADPVRVWTRHGVGRDTPSEKEAAAELQRFHLSDRLECWYDPEDPAEVLLSVRRRWWPWLVLSIPISLVVIGGTGLVRSLVRSQTSPERRSAQVAIGLGLKPANATALRPTIASGLPSIETLADSPGVARTHRLPVDGASGWRVAGMATLCLVWNLLVALFAYQIGVGYFPVWLRVILALLVATPLAVIGWRMTMSTWRETRGVGGAGSTRVEIDRFPLVSGEPAQATLLQFGPARLRALEVDLVCDEIASFRQGTDSRTATVEVYRRSLLAEKRIDAPAGEAFRRELEVRTPTAGPHSFVSPNNEVRWSIEVTITPITRAEVRRRFPLCVHPPAIDRSDEFVSTATMEEVG</sequence>
<dbReference type="RefSeq" id="WP_145113176.1">
    <property type="nucleotide sequence ID" value="NZ_CP036349.1"/>
</dbReference>
<accession>A0A518K9Z8</accession>
<feature type="transmembrane region" description="Helical" evidence="1">
    <location>
        <begin position="241"/>
        <end position="263"/>
    </location>
</feature>
<evidence type="ECO:0000313" key="3">
    <source>
        <dbReference type="EMBL" id="QDV74618.1"/>
    </source>
</evidence>
<dbReference type="KEGG" id="bmei:Spa11_28240"/>
<reference evidence="3 4" key="1">
    <citation type="submission" date="2019-02" db="EMBL/GenBank/DDBJ databases">
        <title>Deep-cultivation of Planctomycetes and their phenomic and genomic characterization uncovers novel biology.</title>
        <authorList>
            <person name="Wiegand S."/>
            <person name="Jogler M."/>
            <person name="Boedeker C."/>
            <person name="Pinto D."/>
            <person name="Vollmers J."/>
            <person name="Rivas-Marin E."/>
            <person name="Kohn T."/>
            <person name="Peeters S.H."/>
            <person name="Heuer A."/>
            <person name="Rast P."/>
            <person name="Oberbeckmann S."/>
            <person name="Bunk B."/>
            <person name="Jeske O."/>
            <person name="Meyerdierks A."/>
            <person name="Storesund J.E."/>
            <person name="Kallscheuer N."/>
            <person name="Luecker S."/>
            <person name="Lage O.M."/>
            <person name="Pohl T."/>
            <person name="Merkel B.J."/>
            <person name="Hornburger P."/>
            <person name="Mueller R.-W."/>
            <person name="Bruemmer F."/>
            <person name="Labrenz M."/>
            <person name="Spormann A.M."/>
            <person name="Op den Camp H."/>
            <person name="Overmann J."/>
            <person name="Amann R."/>
            <person name="Jetten M.S.M."/>
            <person name="Mascher T."/>
            <person name="Medema M.H."/>
            <person name="Devos D.P."/>
            <person name="Kaster A.-K."/>
            <person name="Ovreas L."/>
            <person name="Rohde M."/>
            <person name="Galperin M.Y."/>
            <person name="Jogler C."/>
        </authorList>
    </citation>
    <scope>NUCLEOTIDE SEQUENCE [LARGE SCALE GENOMIC DNA]</scope>
    <source>
        <strain evidence="3 4">Spa11</strain>
    </source>
</reference>
<dbReference type="Proteomes" id="UP000316426">
    <property type="component" value="Chromosome"/>
</dbReference>
<evidence type="ECO:0000259" key="2">
    <source>
        <dbReference type="Pfam" id="PF12158"/>
    </source>
</evidence>
<feature type="transmembrane region" description="Helical" evidence="1">
    <location>
        <begin position="269"/>
        <end position="288"/>
    </location>
</feature>
<name>A0A518K9Z8_9BACT</name>
<evidence type="ECO:0000256" key="1">
    <source>
        <dbReference type="SAM" id="Phobius"/>
    </source>
</evidence>
<dbReference type="AlphaFoldDB" id="A0A518K9Z8"/>
<proteinExistence type="predicted"/>
<keyword evidence="1" id="KW-0472">Membrane</keyword>
<keyword evidence="1" id="KW-1133">Transmembrane helix</keyword>
<feature type="transmembrane region" description="Helical" evidence="1">
    <location>
        <begin position="153"/>
        <end position="178"/>
    </location>
</feature>
<keyword evidence="4" id="KW-1185">Reference proteome</keyword>
<dbReference type="EMBL" id="CP036349">
    <property type="protein sequence ID" value="QDV74618.1"/>
    <property type="molecule type" value="Genomic_DNA"/>
</dbReference>